<dbReference type="EMBL" id="OZ020096">
    <property type="protein sequence ID" value="CAK9254996.1"/>
    <property type="molecule type" value="Genomic_DNA"/>
</dbReference>
<organism evidence="1 2">
    <name type="scientific">Sphagnum jensenii</name>
    <dbReference type="NCBI Taxonomy" id="128206"/>
    <lineage>
        <taxon>Eukaryota</taxon>
        <taxon>Viridiplantae</taxon>
        <taxon>Streptophyta</taxon>
        <taxon>Embryophyta</taxon>
        <taxon>Bryophyta</taxon>
        <taxon>Sphagnophytina</taxon>
        <taxon>Sphagnopsida</taxon>
        <taxon>Sphagnales</taxon>
        <taxon>Sphagnaceae</taxon>
        <taxon>Sphagnum</taxon>
    </lineage>
</organism>
<gene>
    <name evidence="1" type="ORF">CSSPJE1EN1_LOCUS474</name>
</gene>
<evidence type="ECO:0000313" key="1">
    <source>
        <dbReference type="EMBL" id="CAK9254996.1"/>
    </source>
</evidence>
<reference evidence="1 2" key="1">
    <citation type="submission" date="2024-02" db="EMBL/GenBank/DDBJ databases">
        <authorList>
            <consortium name="ELIXIR-Norway"/>
            <consortium name="Elixir Norway"/>
        </authorList>
    </citation>
    <scope>NUCLEOTIDE SEQUENCE [LARGE SCALE GENOMIC DNA]</scope>
</reference>
<dbReference type="Proteomes" id="UP001497444">
    <property type="component" value="Chromosome 1"/>
</dbReference>
<protein>
    <submittedName>
        <fullName evidence="1">Uncharacterized protein</fullName>
    </submittedName>
</protein>
<evidence type="ECO:0000313" key="2">
    <source>
        <dbReference type="Proteomes" id="UP001497444"/>
    </source>
</evidence>
<proteinExistence type="predicted"/>
<name>A0ABP0VM80_9BRYO</name>
<accession>A0ABP0VM80</accession>
<keyword evidence="2" id="KW-1185">Reference proteome</keyword>
<sequence>MEYMLPRQLPELPQSQHDLTKVLFPEQCGKIPLTAKPTLPFEGNGAMIQRFLIQADDSELPLMLSAAMNDLRQLHPVSKVNISFHIASIFTGLFCSFHNYSSHSFLHELHCKFD</sequence>